<name>A0A9W6R8A7_9PSEU</name>
<dbReference type="RefSeq" id="WP_027945276.1">
    <property type="nucleotide sequence ID" value="NZ_BSTI01000028.1"/>
</dbReference>
<evidence type="ECO:0000313" key="1">
    <source>
        <dbReference type="EMBL" id="GLY70904.1"/>
    </source>
</evidence>
<dbReference type="AlphaFoldDB" id="A0A9W6R8A7"/>
<comment type="caution">
    <text evidence="1">The sequence shown here is derived from an EMBL/GenBank/DDBJ whole genome shotgun (WGS) entry which is preliminary data.</text>
</comment>
<dbReference type="Proteomes" id="UP001165136">
    <property type="component" value="Unassembled WGS sequence"/>
</dbReference>
<dbReference type="InterPro" id="IPR011990">
    <property type="entry name" value="TPR-like_helical_dom_sf"/>
</dbReference>
<evidence type="ECO:0000313" key="2">
    <source>
        <dbReference type="Proteomes" id="UP001165136"/>
    </source>
</evidence>
<dbReference type="Pfam" id="PF14559">
    <property type="entry name" value="TPR_19"/>
    <property type="match status" value="1"/>
</dbReference>
<dbReference type="Gene3D" id="1.25.40.10">
    <property type="entry name" value="Tetratricopeptide repeat domain"/>
    <property type="match status" value="1"/>
</dbReference>
<sequence>MPTDTEAAEIARELEAQVDDFPDERGEILIEAAESWRRAGDHERAIELLTEVLALGGEDSGSARVMLADVLFDLDRVDEARAQLDALRRERPSSPAPYHLAAELVESRDDLDEALTWFNMAVARLTEQEMAQQRGEFGAFSYANNILAGRRRVRSALGLPADELDESVATPAQRPVFNDPEEISDALTGPGPTPREIRVLFWPRDELRRAHETWPQVVQHTDADSMVRDRELANRELSDAGVARITMVPLTVAKLTQFAARAGGDPTDEATRGGCMQEIVAEGGAISWPPARNAPCWCGSRAKYKKCCGLPHLD</sequence>
<proteinExistence type="predicted"/>
<reference evidence="1" key="1">
    <citation type="submission" date="2023-03" db="EMBL/GenBank/DDBJ databases">
        <title>Amycolatopsis taiwanensis NBRC 103393.</title>
        <authorList>
            <person name="Ichikawa N."/>
            <person name="Sato H."/>
            <person name="Tonouchi N."/>
        </authorList>
    </citation>
    <scope>NUCLEOTIDE SEQUENCE</scope>
    <source>
        <strain evidence="1">NBRC 103393</strain>
    </source>
</reference>
<dbReference type="EMBL" id="BSTI01000028">
    <property type="protein sequence ID" value="GLY70904.1"/>
    <property type="molecule type" value="Genomic_DNA"/>
</dbReference>
<dbReference type="SUPFAM" id="SSF48452">
    <property type="entry name" value="TPR-like"/>
    <property type="match status" value="1"/>
</dbReference>
<dbReference type="SUPFAM" id="SSF103642">
    <property type="entry name" value="Sec-C motif"/>
    <property type="match status" value="1"/>
</dbReference>
<dbReference type="InterPro" id="IPR004027">
    <property type="entry name" value="SEC_C_motif"/>
</dbReference>
<dbReference type="Gene3D" id="3.10.450.50">
    <property type="match status" value="1"/>
</dbReference>
<accession>A0A9W6R8A7</accession>
<organism evidence="1 2">
    <name type="scientific">Amycolatopsis taiwanensis</name>
    <dbReference type="NCBI Taxonomy" id="342230"/>
    <lineage>
        <taxon>Bacteria</taxon>
        <taxon>Bacillati</taxon>
        <taxon>Actinomycetota</taxon>
        <taxon>Actinomycetes</taxon>
        <taxon>Pseudonocardiales</taxon>
        <taxon>Pseudonocardiaceae</taxon>
        <taxon>Amycolatopsis</taxon>
    </lineage>
</organism>
<protein>
    <submittedName>
        <fullName evidence="1">Preprotein translocase SecA</fullName>
    </submittedName>
</protein>
<keyword evidence="2" id="KW-1185">Reference proteome</keyword>
<dbReference type="Pfam" id="PF02810">
    <property type="entry name" value="SEC-C"/>
    <property type="match status" value="1"/>
</dbReference>
<gene>
    <name evidence="1" type="ORF">Atai01_75230</name>
</gene>